<feature type="compositionally biased region" description="Basic and acidic residues" evidence="1">
    <location>
        <begin position="295"/>
        <end position="307"/>
    </location>
</feature>
<organism evidence="2 3">
    <name type="scientific">Morus notabilis</name>
    <dbReference type="NCBI Taxonomy" id="981085"/>
    <lineage>
        <taxon>Eukaryota</taxon>
        <taxon>Viridiplantae</taxon>
        <taxon>Streptophyta</taxon>
        <taxon>Embryophyta</taxon>
        <taxon>Tracheophyta</taxon>
        <taxon>Spermatophyta</taxon>
        <taxon>Magnoliopsida</taxon>
        <taxon>eudicotyledons</taxon>
        <taxon>Gunneridae</taxon>
        <taxon>Pentapetalae</taxon>
        <taxon>rosids</taxon>
        <taxon>fabids</taxon>
        <taxon>Rosales</taxon>
        <taxon>Moraceae</taxon>
        <taxon>Moreae</taxon>
        <taxon>Morus</taxon>
    </lineage>
</organism>
<gene>
    <name evidence="2" type="ORF">L484_008973</name>
</gene>
<evidence type="ECO:0008006" key="4">
    <source>
        <dbReference type="Google" id="ProtNLM"/>
    </source>
</evidence>
<feature type="region of interest" description="Disordered" evidence="1">
    <location>
        <begin position="265"/>
        <end position="307"/>
    </location>
</feature>
<feature type="compositionally biased region" description="Basic and acidic residues" evidence="1">
    <location>
        <begin position="265"/>
        <end position="287"/>
    </location>
</feature>
<evidence type="ECO:0000313" key="3">
    <source>
        <dbReference type="Proteomes" id="UP000030645"/>
    </source>
</evidence>
<evidence type="ECO:0000256" key="1">
    <source>
        <dbReference type="SAM" id="MobiDB-lite"/>
    </source>
</evidence>
<keyword evidence="3" id="KW-1185">Reference proteome</keyword>
<name>W9SZ31_9ROSA</name>
<protein>
    <recommendedName>
        <fullName evidence="4">Aminotransferase-like plant mobile domain-containing protein</fullName>
    </recommendedName>
</protein>
<dbReference type="EMBL" id="KE346343">
    <property type="protein sequence ID" value="EXC33729.1"/>
    <property type="molecule type" value="Genomic_DNA"/>
</dbReference>
<dbReference type="AlphaFoldDB" id="W9SZ31"/>
<sequence length="307" mass="35299">MILDNIGLKHVVWRWNGETCTFGAAMGEFSAGIDDASVLLHLPILESLHRLEVLRVGGYILETYVSTSFLQAFLWECFPDYAPEPLTLDEIKMALGVDTITEFTLVNEYHLEEFGMCGWYDFFMVTTSSWLPAYEKENITPVIVSDPHRFRRQLGLDQDVLGDPFRFTDRAEFFLGPKANDVFGLRKKLMIPSRNRLLESFYMKLLMLTTQATKLQMSLTSIMYLLMKAVPTNMEALYWRKESLWRKKCCYEGAAEAEDSENIARVKDVVDSPSRRSTRGHKERDAEADSQSTRENSKEIDKKNAAQ</sequence>
<dbReference type="Proteomes" id="UP000030645">
    <property type="component" value="Unassembled WGS sequence"/>
</dbReference>
<proteinExistence type="predicted"/>
<reference evidence="3" key="1">
    <citation type="submission" date="2013-01" db="EMBL/GenBank/DDBJ databases">
        <title>Draft Genome Sequence of a Mulberry Tree, Morus notabilis C.K. Schneid.</title>
        <authorList>
            <person name="He N."/>
            <person name="Zhao S."/>
        </authorList>
    </citation>
    <scope>NUCLEOTIDE SEQUENCE</scope>
</reference>
<evidence type="ECO:0000313" key="2">
    <source>
        <dbReference type="EMBL" id="EXC33729.1"/>
    </source>
</evidence>
<accession>W9SZ31</accession>